<feature type="domain" description="CdaR GGDEF-like" evidence="3">
    <location>
        <begin position="155"/>
        <end position="265"/>
    </location>
</feature>
<dbReference type="AlphaFoldDB" id="A0A2W2EBX5"/>
<dbReference type="InterPro" id="IPR025736">
    <property type="entry name" value="PucR_C-HTH_dom"/>
</dbReference>
<dbReference type="RefSeq" id="WP_111181816.1">
    <property type="nucleotide sequence ID" value="NZ_POUD01000130.1"/>
</dbReference>
<dbReference type="InterPro" id="IPR041522">
    <property type="entry name" value="CdaR_GGDEF"/>
</dbReference>
<dbReference type="InterPro" id="IPR051448">
    <property type="entry name" value="CdaR-like_regulators"/>
</dbReference>
<reference evidence="4 5" key="1">
    <citation type="submission" date="2018-01" db="EMBL/GenBank/DDBJ databases">
        <title>Draft genome sequence of Nonomuraea sp. KC333.</title>
        <authorList>
            <person name="Sahin N."/>
            <person name="Saygin H."/>
            <person name="Ay H."/>
        </authorList>
    </citation>
    <scope>NUCLEOTIDE SEQUENCE [LARGE SCALE GENOMIC DNA]</scope>
    <source>
        <strain evidence="4 5">KC333</strain>
    </source>
</reference>
<protein>
    <recommendedName>
        <fullName evidence="6">PucR family transcriptional regulator</fullName>
    </recommendedName>
</protein>
<dbReference type="InterPro" id="IPR042070">
    <property type="entry name" value="PucR_C-HTH_sf"/>
</dbReference>
<keyword evidence="5" id="KW-1185">Reference proteome</keyword>
<evidence type="ECO:0000259" key="2">
    <source>
        <dbReference type="Pfam" id="PF13556"/>
    </source>
</evidence>
<dbReference type="Pfam" id="PF17853">
    <property type="entry name" value="GGDEF_2"/>
    <property type="match status" value="1"/>
</dbReference>
<dbReference type="Proteomes" id="UP000249304">
    <property type="component" value="Unassembled WGS sequence"/>
</dbReference>
<dbReference type="EMBL" id="POUD01000130">
    <property type="protein sequence ID" value="PZG14369.1"/>
    <property type="molecule type" value="Genomic_DNA"/>
</dbReference>
<evidence type="ECO:0000313" key="4">
    <source>
        <dbReference type="EMBL" id="PZG14369.1"/>
    </source>
</evidence>
<dbReference type="Pfam" id="PF13556">
    <property type="entry name" value="HTH_30"/>
    <property type="match status" value="1"/>
</dbReference>
<dbReference type="PANTHER" id="PTHR33744">
    <property type="entry name" value="CARBOHYDRATE DIACID REGULATOR"/>
    <property type="match status" value="1"/>
</dbReference>
<feature type="domain" description="PucR C-terminal helix-turn-helix" evidence="2">
    <location>
        <begin position="312"/>
        <end position="370"/>
    </location>
</feature>
<gene>
    <name evidence="4" type="ORF">C1J01_27155</name>
</gene>
<comment type="caution">
    <text evidence="4">The sequence shown here is derived from an EMBL/GenBank/DDBJ whole genome shotgun (WGS) entry which is preliminary data.</text>
</comment>
<evidence type="ECO:0000259" key="3">
    <source>
        <dbReference type="Pfam" id="PF17853"/>
    </source>
</evidence>
<proteinExistence type="inferred from homology"/>
<sequence length="383" mass="41734">MADLQKTVEELAARLGRPLLLEDRVQRVVAYSEQSGAMDDVRRDSILRRHTVPEVRQWLRAAGIHRATAPLRTPGAPHLGLLPRVCVPVRHADGLLGFLWFIDADPPMSRAQVDNAAAAAPALALALFHESLATGLASHRELEAVTGLLLGERDAARQLIEAGAFPQAQPVTVQVARPRTAEPDDALRLALEQGLLALRRRLSGHHPLHLVRYDHAVLLTAGVPVPADELHAAMPVPVVVGVGRGRPALAEAADSYEEARHAAEVAARVPGLGRTAEWARLGVYRMLTQVPPDQDLHPGLEELLADAQHLPLLETLETYLDLAGSAVATSRALRLHRTSLYYRLQRVEELARTDLKDGGERLALHLSLKLARLSGRYAPRGFS</sequence>
<name>A0A2W2EBX5_9ACTN</name>
<accession>A0A2W2EBX5</accession>
<evidence type="ECO:0008006" key="6">
    <source>
        <dbReference type="Google" id="ProtNLM"/>
    </source>
</evidence>
<dbReference type="OrthoDB" id="3505602at2"/>
<evidence type="ECO:0000313" key="5">
    <source>
        <dbReference type="Proteomes" id="UP000249304"/>
    </source>
</evidence>
<organism evidence="4 5">
    <name type="scientific">Nonomuraea aridisoli</name>
    <dbReference type="NCBI Taxonomy" id="2070368"/>
    <lineage>
        <taxon>Bacteria</taxon>
        <taxon>Bacillati</taxon>
        <taxon>Actinomycetota</taxon>
        <taxon>Actinomycetes</taxon>
        <taxon>Streptosporangiales</taxon>
        <taxon>Streptosporangiaceae</taxon>
        <taxon>Nonomuraea</taxon>
    </lineage>
</organism>
<dbReference type="Gene3D" id="1.10.10.2840">
    <property type="entry name" value="PucR C-terminal helix-turn-helix domain"/>
    <property type="match status" value="1"/>
</dbReference>
<dbReference type="PANTHER" id="PTHR33744:SF1">
    <property type="entry name" value="DNA-BINDING TRANSCRIPTIONAL ACTIVATOR ADER"/>
    <property type="match status" value="1"/>
</dbReference>
<evidence type="ECO:0000256" key="1">
    <source>
        <dbReference type="ARBA" id="ARBA00006754"/>
    </source>
</evidence>
<comment type="similarity">
    <text evidence="1">Belongs to the CdaR family.</text>
</comment>